<dbReference type="InterPro" id="IPR002641">
    <property type="entry name" value="PNPLA_dom"/>
</dbReference>
<accession>A0A9P8Y524</accession>
<name>A0A9P8Y524_9PEZI</name>
<dbReference type="InterPro" id="IPR017907">
    <property type="entry name" value="Znf_RING_CS"/>
</dbReference>
<dbReference type="SUPFAM" id="SSF52151">
    <property type="entry name" value="FabD/lysophospholipase-like"/>
    <property type="match status" value="1"/>
</dbReference>
<dbReference type="GeneID" id="70179750"/>
<dbReference type="PANTHER" id="PTHR24185">
    <property type="entry name" value="CALCIUM-INDEPENDENT PHOSPHOLIPASE A2-GAMMA"/>
    <property type="match status" value="1"/>
</dbReference>
<proteinExistence type="predicted"/>
<dbReference type="AlphaFoldDB" id="A0A9P8Y524"/>
<feature type="active site" description="Proton acceptor" evidence="5">
    <location>
        <position position="663"/>
    </location>
</feature>
<dbReference type="PANTHER" id="PTHR24185:SF8">
    <property type="entry name" value="PNPLA DOMAIN-CONTAINING PROTEIN"/>
    <property type="match status" value="1"/>
</dbReference>
<gene>
    <name evidence="7" type="ORF">B0I36DRAFT_246017</name>
</gene>
<feature type="active site" description="Nucleophile" evidence="5">
    <location>
        <position position="529"/>
    </location>
</feature>
<dbReference type="GO" id="GO:0016020">
    <property type="term" value="C:membrane"/>
    <property type="evidence" value="ECO:0007669"/>
    <property type="project" value="TreeGrafter"/>
</dbReference>
<feature type="domain" description="PNPLA" evidence="6">
    <location>
        <begin position="489"/>
        <end position="676"/>
    </location>
</feature>
<evidence type="ECO:0000313" key="8">
    <source>
        <dbReference type="Proteomes" id="UP000756346"/>
    </source>
</evidence>
<dbReference type="GO" id="GO:0019369">
    <property type="term" value="P:arachidonate metabolic process"/>
    <property type="evidence" value="ECO:0007669"/>
    <property type="project" value="TreeGrafter"/>
</dbReference>
<sequence length="943" mass="106290">MPVCGHTRWLCLATHNQETCLEVSDRVRTLLDNIPSPDKQCPSVLTLIGNQSKARFLQKLSVNVNGTRGRRSRGELHIALAPDTVRDNNPMLIIDADLPSKDTLPRSQRQQRCHEIVHRQFLRVSKTEELQQVQYIFTRLIIPHTDVICLFAGDIGGVDRAVETVTSWASVKSLHQVGFRPWVVVVVDSKAEEESFWNLATTLLSTMSDGITTAFASLRVLNLGRTRRRQSRLTVLSREIKNLCKFSTEGRSKQQLVFTARHLAGFLHYGATRGTFDLTEYNSFIHTARMDNPPAPDLLLHLQRFIDQCGVLPLEQRIDFISTTIASSLILDGYPPGMHAFHPRAVFNELYREPCTKALYGSKLCTGTENDKTLANEVLKRLENEFLSLFKEYISCQSSKSLHQQQIVTYACHWKTITSNETCLCCIRRQPRFKLDCGHSFCECCIRTFAVEDELKPSRFQLSNCLLCGILPVPALIQIRPETAGLRVLSIDGGGTRGRVPLEFLRVLQQRVGLSLPVHENFDLVYGTSSGAIIACALCINGWHVDKCIAAFERLARLAFKSRFSFQIPFITKLCELLCSMLADSRYPATALEEALQTTFGSVRGMTEHSAADEKGILVGIPVTTIRDVRTFVFSNYNGIGSRGQSGYYFKPKKIDGLGVFQDGGLMYNNPASLAIREAAVMYPTVPRPSLVVSLGTGSAQSRPDRATINHHFWRDSFFFRVFRAFMQYGSADRAWQQLLSHWNIDKTSEVFRFDIEFDNVEPPLDDVEGMQGMAKKAFDTMSMSPTLDNLVSRIRAELFFFELDRVEPFRMVNGTYQCSGAIVCRLAPGSDEAKELVAQFKQNNAMFVISGQHKLPNFTNLSERSATGPLLMKVDFQTSSRTEPIMIALQEGVTQSPISGFPFSLQKLLGIQQLENRFGSSDHRKRTWPIVNTTRCKRRRKV</sequence>
<dbReference type="OrthoDB" id="4766886at2759"/>
<dbReference type="CDD" id="cd07199">
    <property type="entry name" value="Pat17_PNPLA8_PNPLA9_like"/>
    <property type="match status" value="1"/>
</dbReference>
<evidence type="ECO:0000256" key="3">
    <source>
        <dbReference type="ARBA" id="ARBA00022833"/>
    </source>
</evidence>
<evidence type="ECO:0000256" key="2">
    <source>
        <dbReference type="ARBA" id="ARBA00022771"/>
    </source>
</evidence>
<keyword evidence="3" id="KW-0862">Zinc</keyword>
<evidence type="ECO:0000259" key="6">
    <source>
        <dbReference type="PROSITE" id="PS51635"/>
    </source>
</evidence>
<keyword evidence="5" id="KW-0442">Lipid degradation</keyword>
<dbReference type="InterPro" id="IPR016035">
    <property type="entry name" value="Acyl_Trfase/lysoPLipase"/>
</dbReference>
<feature type="short sequence motif" description="DGA/G" evidence="5">
    <location>
        <begin position="663"/>
        <end position="665"/>
    </location>
</feature>
<dbReference type="GO" id="GO:0008270">
    <property type="term" value="F:zinc ion binding"/>
    <property type="evidence" value="ECO:0007669"/>
    <property type="project" value="UniProtKB-KW"/>
</dbReference>
<evidence type="ECO:0000256" key="5">
    <source>
        <dbReference type="PROSITE-ProRule" id="PRU01161"/>
    </source>
</evidence>
<evidence type="ECO:0000256" key="1">
    <source>
        <dbReference type="ARBA" id="ARBA00022723"/>
    </source>
</evidence>
<protein>
    <recommendedName>
        <fullName evidence="6">PNPLA domain-containing protein</fullName>
    </recommendedName>
</protein>
<feature type="short sequence motif" description="GXGXXG" evidence="5">
    <location>
        <begin position="493"/>
        <end position="498"/>
    </location>
</feature>
<comment type="caution">
    <text evidence="7">The sequence shown here is derived from an EMBL/GenBank/DDBJ whole genome shotgun (WGS) entry which is preliminary data.</text>
</comment>
<keyword evidence="4 5" id="KW-0443">Lipid metabolism</keyword>
<dbReference type="PROSITE" id="PS00518">
    <property type="entry name" value="ZF_RING_1"/>
    <property type="match status" value="1"/>
</dbReference>
<feature type="short sequence motif" description="GXSXG" evidence="5">
    <location>
        <begin position="527"/>
        <end position="531"/>
    </location>
</feature>
<dbReference type="Pfam" id="PF01734">
    <property type="entry name" value="Patatin"/>
    <property type="match status" value="1"/>
</dbReference>
<dbReference type="GO" id="GO:0047499">
    <property type="term" value="F:calcium-independent phospholipase A2 activity"/>
    <property type="evidence" value="ECO:0007669"/>
    <property type="project" value="TreeGrafter"/>
</dbReference>
<keyword evidence="5" id="KW-0378">Hydrolase</keyword>
<dbReference type="EMBL" id="JAGTJQ010000006">
    <property type="protein sequence ID" value="KAH7029717.1"/>
    <property type="molecule type" value="Genomic_DNA"/>
</dbReference>
<dbReference type="GO" id="GO:0016042">
    <property type="term" value="P:lipid catabolic process"/>
    <property type="evidence" value="ECO:0007669"/>
    <property type="project" value="UniProtKB-UniRule"/>
</dbReference>
<organism evidence="7 8">
    <name type="scientific">Microdochium trichocladiopsis</name>
    <dbReference type="NCBI Taxonomy" id="1682393"/>
    <lineage>
        <taxon>Eukaryota</taxon>
        <taxon>Fungi</taxon>
        <taxon>Dikarya</taxon>
        <taxon>Ascomycota</taxon>
        <taxon>Pezizomycotina</taxon>
        <taxon>Sordariomycetes</taxon>
        <taxon>Xylariomycetidae</taxon>
        <taxon>Xylariales</taxon>
        <taxon>Microdochiaceae</taxon>
        <taxon>Microdochium</taxon>
    </lineage>
</organism>
<dbReference type="Gene3D" id="3.40.1090.10">
    <property type="entry name" value="Cytosolic phospholipase A2 catalytic domain"/>
    <property type="match status" value="1"/>
</dbReference>
<dbReference type="PROSITE" id="PS51635">
    <property type="entry name" value="PNPLA"/>
    <property type="match status" value="1"/>
</dbReference>
<reference evidence="7" key="1">
    <citation type="journal article" date="2021" name="Nat. Commun.">
        <title>Genetic determinants of endophytism in the Arabidopsis root mycobiome.</title>
        <authorList>
            <person name="Mesny F."/>
            <person name="Miyauchi S."/>
            <person name="Thiergart T."/>
            <person name="Pickel B."/>
            <person name="Atanasova L."/>
            <person name="Karlsson M."/>
            <person name="Huettel B."/>
            <person name="Barry K.W."/>
            <person name="Haridas S."/>
            <person name="Chen C."/>
            <person name="Bauer D."/>
            <person name="Andreopoulos W."/>
            <person name="Pangilinan J."/>
            <person name="LaButti K."/>
            <person name="Riley R."/>
            <person name="Lipzen A."/>
            <person name="Clum A."/>
            <person name="Drula E."/>
            <person name="Henrissat B."/>
            <person name="Kohler A."/>
            <person name="Grigoriev I.V."/>
            <person name="Martin F.M."/>
            <person name="Hacquard S."/>
        </authorList>
    </citation>
    <scope>NUCLEOTIDE SEQUENCE</scope>
    <source>
        <strain evidence="7">MPI-CAGE-CH-0230</strain>
    </source>
</reference>
<keyword evidence="2" id="KW-0863">Zinc-finger</keyword>
<dbReference type="RefSeq" id="XP_046012005.1">
    <property type="nucleotide sequence ID" value="XM_046150204.1"/>
</dbReference>
<evidence type="ECO:0000313" key="7">
    <source>
        <dbReference type="EMBL" id="KAH7029717.1"/>
    </source>
</evidence>
<keyword evidence="8" id="KW-1185">Reference proteome</keyword>
<evidence type="ECO:0000256" key="4">
    <source>
        <dbReference type="ARBA" id="ARBA00023098"/>
    </source>
</evidence>
<dbReference type="GO" id="GO:0046486">
    <property type="term" value="P:glycerolipid metabolic process"/>
    <property type="evidence" value="ECO:0007669"/>
    <property type="project" value="UniProtKB-ARBA"/>
</dbReference>
<keyword evidence="1" id="KW-0479">Metal-binding</keyword>
<dbReference type="Proteomes" id="UP000756346">
    <property type="component" value="Unassembled WGS sequence"/>
</dbReference>